<accession>A0AA38W542</accession>
<evidence type="ECO:0000313" key="2">
    <source>
        <dbReference type="Proteomes" id="UP001172457"/>
    </source>
</evidence>
<evidence type="ECO:0000313" key="1">
    <source>
        <dbReference type="EMBL" id="KAJ9535566.1"/>
    </source>
</evidence>
<dbReference type="AlphaFoldDB" id="A0AA38W542"/>
<name>A0AA38W542_9ASTR</name>
<gene>
    <name evidence="1" type="ORF">OSB04_un001299</name>
</gene>
<organism evidence="1 2">
    <name type="scientific">Centaurea solstitialis</name>
    <name type="common">yellow star-thistle</name>
    <dbReference type="NCBI Taxonomy" id="347529"/>
    <lineage>
        <taxon>Eukaryota</taxon>
        <taxon>Viridiplantae</taxon>
        <taxon>Streptophyta</taxon>
        <taxon>Embryophyta</taxon>
        <taxon>Tracheophyta</taxon>
        <taxon>Spermatophyta</taxon>
        <taxon>Magnoliopsida</taxon>
        <taxon>eudicotyledons</taxon>
        <taxon>Gunneridae</taxon>
        <taxon>Pentapetalae</taxon>
        <taxon>asterids</taxon>
        <taxon>campanulids</taxon>
        <taxon>Asterales</taxon>
        <taxon>Asteraceae</taxon>
        <taxon>Carduoideae</taxon>
        <taxon>Cardueae</taxon>
        <taxon>Centaureinae</taxon>
        <taxon>Centaurea</taxon>
    </lineage>
</organism>
<protein>
    <submittedName>
        <fullName evidence="1">Uncharacterized protein</fullName>
    </submittedName>
</protein>
<dbReference type="Proteomes" id="UP001172457">
    <property type="component" value="Unassembled WGS sequence"/>
</dbReference>
<comment type="caution">
    <text evidence="1">The sequence shown here is derived from an EMBL/GenBank/DDBJ whole genome shotgun (WGS) entry which is preliminary data.</text>
</comment>
<proteinExistence type="predicted"/>
<reference evidence="1" key="1">
    <citation type="submission" date="2023-03" db="EMBL/GenBank/DDBJ databases">
        <title>Chromosome-scale reference genome and RAD-based genetic map of yellow starthistle (Centaurea solstitialis) reveal putative structural variation and QTLs associated with invader traits.</title>
        <authorList>
            <person name="Reatini B."/>
            <person name="Cang F.A."/>
            <person name="Jiang Q."/>
            <person name="Mckibben M.T.W."/>
            <person name="Barker M.S."/>
            <person name="Rieseberg L.H."/>
            <person name="Dlugosch K.M."/>
        </authorList>
    </citation>
    <scope>NUCLEOTIDE SEQUENCE</scope>
    <source>
        <strain evidence="1">CAN-66</strain>
        <tissue evidence="1">Leaf</tissue>
    </source>
</reference>
<sequence length="90" mass="9994">MMSYLKAVKDRIARFEYFLIEQIPRDLNMQADALANLGSAFHDPSMENIPVGIFWQVLSGSSSTVSAVVPWEQTTILLKGIVSNTSLGYL</sequence>
<keyword evidence="2" id="KW-1185">Reference proteome</keyword>
<dbReference type="EMBL" id="JARYMX010000195">
    <property type="protein sequence ID" value="KAJ9535566.1"/>
    <property type="molecule type" value="Genomic_DNA"/>
</dbReference>